<evidence type="ECO:0000313" key="3">
    <source>
        <dbReference type="Proteomes" id="UP000838756"/>
    </source>
</evidence>
<feature type="region of interest" description="Disordered" evidence="1">
    <location>
        <begin position="31"/>
        <end position="88"/>
    </location>
</feature>
<evidence type="ECO:0000313" key="2">
    <source>
        <dbReference type="EMBL" id="CAH2267265.1"/>
    </source>
</evidence>
<accession>A0A8S4SNM0</accession>
<organism evidence="2 3">
    <name type="scientific">Pararge aegeria aegeria</name>
    <dbReference type="NCBI Taxonomy" id="348720"/>
    <lineage>
        <taxon>Eukaryota</taxon>
        <taxon>Metazoa</taxon>
        <taxon>Ecdysozoa</taxon>
        <taxon>Arthropoda</taxon>
        <taxon>Hexapoda</taxon>
        <taxon>Insecta</taxon>
        <taxon>Pterygota</taxon>
        <taxon>Neoptera</taxon>
        <taxon>Endopterygota</taxon>
        <taxon>Lepidoptera</taxon>
        <taxon>Glossata</taxon>
        <taxon>Ditrysia</taxon>
        <taxon>Papilionoidea</taxon>
        <taxon>Nymphalidae</taxon>
        <taxon>Satyrinae</taxon>
        <taxon>Satyrini</taxon>
        <taxon>Parargina</taxon>
        <taxon>Pararge</taxon>
    </lineage>
</organism>
<dbReference type="AlphaFoldDB" id="A0A8S4SNM0"/>
<evidence type="ECO:0000256" key="1">
    <source>
        <dbReference type="SAM" id="MobiDB-lite"/>
    </source>
</evidence>
<name>A0A8S4SNM0_9NEOP</name>
<comment type="caution">
    <text evidence="2">The sequence shown here is derived from an EMBL/GenBank/DDBJ whole genome shotgun (WGS) entry which is preliminary data.</text>
</comment>
<reference evidence="2" key="1">
    <citation type="submission" date="2022-03" db="EMBL/GenBank/DDBJ databases">
        <authorList>
            <person name="Lindestad O."/>
        </authorList>
    </citation>
    <scope>NUCLEOTIDE SEQUENCE</scope>
</reference>
<dbReference type="EMBL" id="CAKXAJ010026349">
    <property type="protein sequence ID" value="CAH2267265.1"/>
    <property type="molecule type" value="Genomic_DNA"/>
</dbReference>
<protein>
    <submittedName>
        <fullName evidence="2">Jg14732 protein</fullName>
    </submittedName>
</protein>
<keyword evidence="3" id="KW-1185">Reference proteome</keyword>
<sequence length="88" mass="10336">MPFREQLYGPQWRGRSPMRWMDQVKASIEAPPIYAQERQPLEKSGEGLQSEPQYPDDDHDLSVKTVTTKKKIRSRLERSCPENAHFLH</sequence>
<proteinExistence type="predicted"/>
<dbReference type="Proteomes" id="UP000838756">
    <property type="component" value="Unassembled WGS sequence"/>
</dbReference>
<gene>
    <name evidence="2" type="primary">jg14732</name>
    <name evidence="2" type="ORF">PAEG_LOCUS25824</name>
</gene>